<reference evidence="1 2" key="1">
    <citation type="submission" date="2019-08" db="EMBL/GenBank/DDBJ databases">
        <authorList>
            <person name="Peeters C."/>
        </authorList>
    </citation>
    <scope>NUCLEOTIDE SEQUENCE [LARGE SCALE GENOMIC DNA]</scope>
    <source>
        <strain evidence="1 2">LMG 31108</strain>
    </source>
</reference>
<protein>
    <submittedName>
        <fullName evidence="1">Uncharacterized protein</fullName>
    </submittedName>
</protein>
<evidence type="ECO:0000313" key="2">
    <source>
        <dbReference type="Proteomes" id="UP000406256"/>
    </source>
</evidence>
<proteinExistence type="predicted"/>
<accession>A0A5E4S5H8</accession>
<gene>
    <name evidence="1" type="ORF">PAN31108_00621</name>
</gene>
<name>A0A5E4S5H8_9BURK</name>
<dbReference type="AlphaFoldDB" id="A0A5E4S5H8"/>
<keyword evidence="2" id="KW-1185">Reference proteome</keyword>
<sequence length="113" mass="11876">MKGQANAAGLIQFFSANFDFKAATTEDLEFLSTAGEYVECNAISLAETVSGVASLIACDSDSRKSPSAGTLQGGDIANLLYLIADTVQTIGKLSYVAGEADYQLRDRMKGAPK</sequence>
<evidence type="ECO:0000313" key="1">
    <source>
        <dbReference type="EMBL" id="VVD70897.1"/>
    </source>
</evidence>
<dbReference type="RefSeq" id="WP_150667386.1">
    <property type="nucleotide sequence ID" value="NZ_CABPSB010000001.1"/>
</dbReference>
<dbReference type="EMBL" id="CABPSB010000001">
    <property type="protein sequence ID" value="VVD70897.1"/>
    <property type="molecule type" value="Genomic_DNA"/>
</dbReference>
<organism evidence="1 2">
    <name type="scientific">Pandoraea anhela</name>
    <dbReference type="NCBI Taxonomy" id="2508295"/>
    <lineage>
        <taxon>Bacteria</taxon>
        <taxon>Pseudomonadati</taxon>
        <taxon>Pseudomonadota</taxon>
        <taxon>Betaproteobacteria</taxon>
        <taxon>Burkholderiales</taxon>
        <taxon>Burkholderiaceae</taxon>
        <taxon>Pandoraea</taxon>
    </lineage>
</organism>
<dbReference type="Proteomes" id="UP000406256">
    <property type="component" value="Unassembled WGS sequence"/>
</dbReference>